<dbReference type="InterPro" id="IPR051806">
    <property type="entry name" value="HAD-like_SPP"/>
</dbReference>
<name>A0A852X7V7_9MICO</name>
<dbReference type="AlphaFoldDB" id="A0A852X7V7"/>
<dbReference type="EC" id="3.1.3.23" evidence="1"/>
<accession>A0A852X7V7</accession>
<keyword evidence="1" id="KW-0378">Hydrolase</keyword>
<dbReference type="InterPro" id="IPR036412">
    <property type="entry name" value="HAD-like_sf"/>
</dbReference>
<dbReference type="SFLD" id="SFLDG01129">
    <property type="entry name" value="C1.5:_HAD__Beta-PGM__Phosphata"/>
    <property type="match status" value="1"/>
</dbReference>
<evidence type="ECO:0000313" key="2">
    <source>
        <dbReference type="Proteomes" id="UP000592181"/>
    </source>
</evidence>
<dbReference type="Gene3D" id="1.10.150.240">
    <property type="entry name" value="Putative phosphatase, domain 2"/>
    <property type="match status" value="1"/>
</dbReference>
<dbReference type="InterPro" id="IPR023214">
    <property type="entry name" value="HAD_sf"/>
</dbReference>
<dbReference type="EMBL" id="JACBZX010000001">
    <property type="protein sequence ID" value="NYG36354.1"/>
    <property type="molecule type" value="Genomic_DNA"/>
</dbReference>
<dbReference type="SFLD" id="SFLDS00003">
    <property type="entry name" value="Haloacid_Dehalogenase"/>
    <property type="match status" value="1"/>
</dbReference>
<dbReference type="RefSeq" id="WP_179461875.1">
    <property type="nucleotide sequence ID" value="NZ_JACBZX010000001.1"/>
</dbReference>
<dbReference type="PANTHER" id="PTHR43481:SF4">
    <property type="entry name" value="GLYCEROL-1-PHOSPHATE PHOSPHOHYDROLASE 1-RELATED"/>
    <property type="match status" value="1"/>
</dbReference>
<organism evidence="1 2">
    <name type="scientific">Janibacter alkaliphilus</name>
    <dbReference type="NCBI Taxonomy" id="1069963"/>
    <lineage>
        <taxon>Bacteria</taxon>
        <taxon>Bacillati</taxon>
        <taxon>Actinomycetota</taxon>
        <taxon>Actinomycetes</taxon>
        <taxon>Micrococcales</taxon>
        <taxon>Intrasporangiaceae</taxon>
        <taxon>Janibacter</taxon>
    </lineage>
</organism>
<dbReference type="NCBIfam" id="TIGR01509">
    <property type="entry name" value="HAD-SF-IA-v3"/>
    <property type="match status" value="1"/>
</dbReference>
<dbReference type="InterPro" id="IPR023198">
    <property type="entry name" value="PGP-like_dom2"/>
</dbReference>
<gene>
    <name evidence="1" type="ORF">BJY28_000823</name>
</gene>
<proteinExistence type="predicted"/>
<evidence type="ECO:0000313" key="1">
    <source>
        <dbReference type="EMBL" id="NYG36354.1"/>
    </source>
</evidence>
<protein>
    <submittedName>
        <fullName evidence="1">Sugar-phosphatase</fullName>
        <ecNumber evidence="1">3.1.3.23</ecNumber>
    </submittedName>
</protein>
<dbReference type="Gene3D" id="3.40.50.1000">
    <property type="entry name" value="HAD superfamily/HAD-like"/>
    <property type="match status" value="1"/>
</dbReference>
<dbReference type="InterPro" id="IPR006439">
    <property type="entry name" value="HAD-SF_hydro_IA"/>
</dbReference>
<dbReference type="SUPFAM" id="SSF56784">
    <property type="entry name" value="HAD-like"/>
    <property type="match status" value="1"/>
</dbReference>
<dbReference type="Pfam" id="PF00702">
    <property type="entry name" value="Hydrolase"/>
    <property type="match status" value="1"/>
</dbReference>
<dbReference type="Proteomes" id="UP000592181">
    <property type="component" value="Unassembled WGS sequence"/>
</dbReference>
<comment type="caution">
    <text evidence="1">The sequence shown here is derived from an EMBL/GenBank/DDBJ whole genome shotgun (WGS) entry which is preliminary data.</text>
</comment>
<dbReference type="GO" id="GO:0050308">
    <property type="term" value="F:sugar-phosphatase activity"/>
    <property type="evidence" value="ECO:0007669"/>
    <property type="project" value="UniProtKB-EC"/>
</dbReference>
<dbReference type="PANTHER" id="PTHR43481">
    <property type="entry name" value="FRUCTOSE-1-PHOSPHATE PHOSPHATASE"/>
    <property type="match status" value="1"/>
</dbReference>
<reference evidence="1 2" key="1">
    <citation type="submission" date="2020-07" db="EMBL/GenBank/DDBJ databases">
        <title>Sequencing the genomes of 1000 actinobacteria strains.</title>
        <authorList>
            <person name="Klenk H.-P."/>
        </authorList>
    </citation>
    <scope>NUCLEOTIDE SEQUENCE [LARGE SCALE GENOMIC DNA]</scope>
    <source>
        <strain evidence="1 2">DSM 24723</strain>
    </source>
</reference>
<sequence length="220" mass="22566">MALLDRTFAAVLFDNDGTLVSSLGSVQRSWVAWAQEYGVDLTGLDGMHGVPAAGIIARLAPHVDADAALARISELEVADTDDVEALPGAREAVAAISPAGQPARHAVATSAHRELAAVRLQAAGIEVPAAFVTIEDVERGKPDPAPFVLAAQRLGVDPADCLVCEDAPTGIAAARAAGCAVLAVTTTSDADALTEADLVVDSLAQVRFVREGDRVRVTGA</sequence>
<keyword evidence="2" id="KW-1185">Reference proteome</keyword>